<keyword evidence="1" id="KW-0732">Signal</keyword>
<proteinExistence type="predicted"/>
<evidence type="ECO:0008006" key="4">
    <source>
        <dbReference type="Google" id="ProtNLM"/>
    </source>
</evidence>
<feature type="signal peptide" evidence="1">
    <location>
        <begin position="1"/>
        <end position="19"/>
    </location>
</feature>
<evidence type="ECO:0000313" key="2">
    <source>
        <dbReference type="EMBL" id="ATB39828.1"/>
    </source>
</evidence>
<protein>
    <recommendedName>
        <fullName evidence="4">Peptidase C-terminal archaeal/bacterial domain-containing protein</fullName>
    </recommendedName>
</protein>
<dbReference type="EMBL" id="CP022098">
    <property type="protein sequence ID" value="ATB39828.1"/>
    <property type="molecule type" value="Genomic_DNA"/>
</dbReference>
<dbReference type="AlphaFoldDB" id="A0A250J8D7"/>
<accession>A0A250J8D7</accession>
<evidence type="ECO:0000256" key="1">
    <source>
        <dbReference type="SAM" id="SignalP"/>
    </source>
</evidence>
<dbReference type="PROSITE" id="PS51257">
    <property type="entry name" value="PROKAR_LIPOPROTEIN"/>
    <property type="match status" value="1"/>
</dbReference>
<dbReference type="SUPFAM" id="SSF89260">
    <property type="entry name" value="Collagen-binding domain"/>
    <property type="match status" value="1"/>
</dbReference>
<dbReference type="KEGG" id="cfus:CYFUS_005276"/>
<dbReference type="RefSeq" id="WP_095987804.1">
    <property type="nucleotide sequence ID" value="NZ_CP022098.1"/>
</dbReference>
<feature type="chain" id="PRO_5013304280" description="Peptidase C-terminal archaeal/bacterial domain-containing protein" evidence="1">
    <location>
        <begin position="20"/>
        <end position="418"/>
    </location>
</feature>
<name>A0A250J8D7_9BACT</name>
<reference evidence="2 3" key="1">
    <citation type="submission" date="2017-06" db="EMBL/GenBank/DDBJ databases">
        <title>Sequencing and comparative analysis of myxobacterial genomes.</title>
        <authorList>
            <person name="Rupp O."/>
            <person name="Goesmann A."/>
            <person name="Sogaard-Andersen L."/>
        </authorList>
    </citation>
    <scope>NUCLEOTIDE SEQUENCE [LARGE SCALE GENOMIC DNA]</scope>
    <source>
        <strain evidence="2 3">DSM 52655</strain>
    </source>
</reference>
<dbReference type="Proteomes" id="UP000217257">
    <property type="component" value="Chromosome"/>
</dbReference>
<dbReference type="Gene3D" id="2.60.120.380">
    <property type="match status" value="2"/>
</dbReference>
<organism evidence="2 3">
    <name type="scientific">Cystobacter fuscus</name>
    <dbReference type="NCBI Taxonomy" id="43"/>
    <lineage>
        <taxon>Bacteria</taxon>
        <taxon>Pseudomonadati</taxon>
        <taxon>Myxococcota</taxon>
        <taxon>Myxococcia</taxon>
        <taxon>Myxococcales</taxon>
        <taxon>Cystobacterineae</taxon>
        <taxon>Archangiaceae</taxon>
        <taxon>Cystobacter</taxon>
    </lineage>
</organism>
<evidence type="ECO:0000313" key="3">
    <source>
        <dbReference type="Proteomes" id="UP000217257"/>
    </source>
</evidence>
<sequence length="418" mass="45318">MRRKILAFLCASMAVLGCGSEQPLSQVPRVPVAPPEGMKTLSASAALMSPLAANNHDPGQAIAINLETVYGDYLTAVGQEDWYYVYTPSAGKLTTLVVPPNDTTIDYDLSVFSLNASTGYLENQLDSMYGPGSTEQLSLSASPGGYYFIRVTSYAGSSATAPFYLLATFSPNPDSAEPDDNVTQARAVSGLPTLQRTIDNVYDQDWVAYQVTTQTNLRVRLDGQTAGSTFFLDIFNSNLGSMGRGSQGSTYSLSLSPGTYYFRIASSSGTGSYTLSLSPSVASRIGTLSYIQPCWASDAHPVNYGYGMRFRAKEGCELIVTGQAFDSNQQAASFARVSVVFQTEGITNISRKDVVADVFGYFTASVLVPYGYGLHYYDNWVSGHYWDWGYVDVYSTDTAALLGSDSIYAFSYQLYQPH</sequence>
<gene>
    <name evidence="2" type="ORF">CYFUS_005276</name>
</gene>